<proteinExistence type="inferred from homology"/>
<dbReference type="Gene3D" id="3.40.50.720">
    <property type="entry name" value="NAD(P)-binding Rossmann-like Domain"/>
    <property type="match status" value="1"/>
</dbReference>
<protein>
    <submittedName>
        <fullName evidence="4">SDR family NAD(P)-dependent oxidoreductase</fullName>
    </submittedName>
</protein>
<evidence type="ECO:0000256" key="3">
    <source>
        <dbReference type="RuleBase" id="RU000363"/>
    </source>
</evidence>
<gene>
    <name evidence="4" type="ORF">RBU60_13030</name>
</gene>
<dbReference type="InterPro" id="IPR002347">
    <property type="entry name" value="SDR_fam"/>
</dbReference>
<dbReference type="InterPro" id="IPR036291">
    <property type="entry name" value="NAD(P)-bd_dom_sf"/>
</dbReference>
<evidence type="ECO:0000313" key="5">
    <source>
        <dbReference type="Proteomes" id="UP001230915"/>
    </source>
</evidence>
<dbReference type="Proteomes" id="UP001230915">
    <property type="component" value="Unassembled WGS sequence"/>
</dbReference>
<sequence>MNIQDKIAIVTGASSGLGRAFSTSLVEKGALVYGLARTEKALQELKQELGENFIPVVLDISEEKKVEEWVSDTFSKKNIPQVLVNNAGLGSFNKIEETSCNEWSGMINANLNGMFLITTNIVKLMKTTSEVKHIVNIGSVLGKVGRPESAAYCTTKFGVQGFSAALLKELRVDHIKVTCLNPGSIATDFFKTSGIESHQHMLQPKDLADTLIHILETPDNMLIDEITVRPLNPKKPD</sequence>
<dbReference type="RefSeq" id="WP_308865490.1">
    <property type="nucleotide sequence ID" value="NZ_JAVHUL010000048.1"/>
</dbReference>
<evidence type="ECO:0000256" key="1">
    <source>
        <dbReference type="ARBA" id="ARBA00006484"/>
    </source>
</evidence>
<accession>A0ABU1A458</accession>
<dbReference type="SUPFAM" id="SSF51735">
    <property type="entry name" value="NAD(P)-binding Rossmann-fold domains"/>
    <property type="match status" value="1"/>
</dbReference>
<dbReference type="EMBL" id="JAVHUL010000048">
    <property type="protein sequence ID" value="MDQ7918495.1"/>
    <property type="molecule type" value="Genomic_DNA"/>
</dbReference>
<comment type="caution">
    <text evidence="4">The sequence shown here is derived from an EMBL/GenBank/DDBJ whole genome shotgun (WGS) entry which is preliminary data.</text>
</comment>
<evidence type="ECO:0000313" key="4">
    <source>
        <dbReference type="EMBL" id="MDQ7918495.1"/>
    </source>
</evidence>
<organism evidence="4 5">
    <name type="scientific">Mesonia profundi</name>
    <dbReference type="NCBI Taxonomy" id="3070998"/>
    <lineage>
        <taxon>Bacteria</taxon>
        <taxon>Pseudomonadati</taxon>
        <taxon>Bacteroidota</taxon>
        <taxon>Flavobacteriia</taxon>
        <taxon>Flavobacteriales</taxon>
        <taxon>Flavobacteriaceae</taxon>
        <taxon>Mesonia</taxon>
    </lineage>
</organism>
<comment type="similarity">
    <text evidence="1 3">Belongs to the short-chain dehydrogenases/reductases (SDR) family.</text>
</comment>
<dbReference type="Pfam" id="PF00106">
    <property type="entry name" value="adh_short"/>
    <property type="match status" value="1"/>
</dbReference>
<dbReference type="PANTHER" id="PTHR43115">
    <property type="entry name" value="DEHYDROGENASE/REDUCTASE SDR FAMILY MEMBER 11"/>
    <property type="match status" value="1"/>
</dbReference>
<keyword evidence="5" id="KW-1185">Reference proteome</keyword>
<dbReference type="CDD" id="cd05233">
    <property type="entry name" value="SDR_c"/>
    <property type="match status" value="1"/>
</dbReference>
<dbReference type="PRINTS" id="PR00081">
    <property type="entry name" value="GDHRDH"/>
</dbReference>
<dbReference type="PANTHER" id="PTHR43115:SF4">
    <property type="entry name" value="DEHYDROGENASE_REDUCTASE SDR FAMILY MEMBER 11"/>
    <property type="match status" value="1"/>
</dbReference>
<reference evidence="4 5" key="1">
    <citation type="submission" date="2023-08" db="EMBL/GenBank/DDBJ databases">
        <title>Mesonia sp. MT50, isolated from deep-sea sediment of the Mariana Trench.</title>
        <authorList>
            <person name="Fu H."/>
        </authorList>
    </citation>
    <scope>NUCLEOTIDE SEQUENCE [LARGE SCALE GENOMIC DNA]</scope>
    <source>
        <strain evidence="4 5">MT50</strain>
    </source>
</reference>
<evidence type="ECO:0000256" key="2">
    <source>
        <dbReference type="ARBA" id="ARBA00023002"/>
    </source>
</evidence>
<dbReference type="PRINTS" id="PR00080">
    <property type="entry name" value="SDRFAMILY"/>
</dbReference>
<keyword evidence="2" id="KW-0560">Oxidoreductase</keyword>
<name>A0ABU1A458_9FLAO</name>